<name>A0ABQ8GKN8_9PEZI</name>
<dbReference type="Gene3D" id="3.40.50.1820">
    <property type="entry name" value="alpha/beta hydrolase"/>
    <property type="match status" value="1"/>
</dbReference>
<dbReference type="Pfam" id="PF07859">
    <property type="entry name" value="Abhydrolase_3"/>
    <property type="match status" value="1"/>
</dbReference>
<dbReference type="PANTHER" id="PTHR48081:SF8">
    <property type="entry name" value="ALPHA_BETA HYDROLASE FOLD-3 DOMAIN-CONTAINING PROTEIN-RELATED"/>
    <property type="match status" value="1"/>
</dbReference>
<evidence type="ECO:0000256" key="2">
    <source>
        <dbReference type="SAM" id="MobiDB-lite"/>
    </source>
</evidence>
<organism evidence="4 5">
    <name type="scientific">Macrophomina phaseolina</name>
    <dbReference type="NCBI Taxonomy" id="35725"/>
    <lineage>
        <taxon>Eukaryota</taxon>
        <taxon>Fungi</taxon>
        <taxon>Dikarya</taxon>
        <taxon>Ascomycota</taxon>
        <taxon>Pezizomycotina</taxon>
        <taxon>Dothideomycetes</taxon>
        <taxon>Dothideomycetes incertae sedis</taxon>
        <taxon>Botryosphaeriales</taxon>
        <taxon>Botryosphaeriaceae</taxon>
        <taxon>Macrophomina</taxon>
    </lineage>
</organism>
<feature type="domain" description="Alpha/beta hydrolase fold-3" evidence="3">
    <location>
        <begin position="82"/>
        <end position="211"/>
    </location>
</feature>
<dbReference type="EMBL" id="JAGTJR010000007">
    <property type="protein sequence ID" value="KAH7056911.1"/>
    <property type="molecule type" value="Genomic_DNA"/>
</dbReference>
<dbReference type="GO" id="GO:0016787">
    <property type="term" value="F:hydrolase activity"/>
    <property type="evidence" value="ECO:0007669"/>
    <property type="project" value="UniProtKB-KW"/>
</dbReference>
<comment type="caution">
    <text evidence="4">The sequence shown here is derived from an EMBL/GenBank/DDBJ whole genome shotgun (WGS) entry which is preliminary data.</text>
</comment>
<gene>
    <name evidence="4" type="ORF">B0J12DRAFT_737744</name>
</gene>
<keyword evidence="1 4" id="KW-0378">Hydrolase</keyword>
<dbReference type="Proteomes" id="UP000774617">
    <property type="component" value="Unassembled WGS sequence"/>
</dbReference>
<evidence type="ECO:0000259" key="3">
    <source>
        <dbReference type="Pfam" id="PF07859"/>
    </source>
</evidence>
<protein>
    <submittedName>
        <fullName evidence="4">Alpha/Beta hydrolase protein</fullName>
    </submittedName>
</protein>
<dbReference type="InterPro" id="IPR050300">
    <property type="entry name" value="GDXG_lipolytic_enzyme"/>
</dbReference>
<feature type="region of interest" description="Disordered" evidence="2">
    <location>
        <begin position="17"/>
        <end position="44"/>
    </location>
</feature>
<evidence type="ECO:0000313" key="5">
    <source>
        <dbReference type="Proteomes" id="UP000774617"/>
    </source>
</evidence>
<proteinExistence type="predicted"/>
<accession>A0ABQ8GKN8</accession>
<sequence>MLCRRLLPVRRALSLLAPPPSPCAPQPGRRPARHQSTGSTARHDVQVQCRSSGAVHLSILQSHQHPSPILLFLPPGPLTEPDPEHHDRLHHHLHHAANATVVCVHYRLHQYPTPVHDVLTAYDWLLNNLASLPQHRSPHRPHLARIGVCGELIGGSLATMLALTECQMGAHRIAAAAVNNPVVDWIFPSDLQQLQLEDAESENASDAYAVSTRLADDSACKNKLKKAPAAPVSSWDTYAASPALPSSALAHARDSLFPNPDAYFDRFASPIHFFRTPVTEYTVPIKTEDDRASEVPSEFDVNENDEPVLEKRRRSPRLYPPTGMGLKLPVLRVSVGEECVLRDQGEELVKLVQRSVVRDTRSEDEADRRARLTLRPGAGLWSGPFRESDWREEIGAVGAWFGRVLR</sequence>
<reference evidence="4 5" key="1">
    <citation type="journal article" date="2021" name="Nat. Commun.">
        <title>Genetic determinants of endophytism in the Arabidopsis root mycobiome.</title>
        <authorList>
            <person name="Mesny F."/>
            <person name="Miyauchi S."/>
            <person name="Thiergart T."/>
            <person name="Pickel B."/>
            <person name="Atanasova L."/>
            <person name="Karlsson M."/>
            <person name="Huettel B."/>
            <person name="Barry K.W."/>
            <person name="Haridas S."/>
            <person name="Chen C."/>
            <person name="Bauer D."/>
            <person name="Andreopoulos W."/>
            <person name="Pangilinan J."/>
            <person name="LaButti K."/>
            <person name="Riley R."/>
            <person name="Lipzen A."/>
            <person name="Clum A."/>
            <person name="Drula E."/>
            <person name="Henrissat B."/>
            <person name="Kohler A."/>
            <person name="Grigoriev I.V."/>
            <person name="Martin F.M."/>
            <person name="Hacquard S."/>
        </authorList>
    </citation>
    <scope>NUCLEOTIDE SEQUENCE [LARGE SCALE GENOMIC DNA]</scope>
    <source>
        <strain evidence="4 5">MPI-SDFR-AT-0080</strain>
    </source>
</reference>
<evidence type="ECO:0000256" key="1">
    <source>
        <dbReference type="ARBA" id="ARBA00022801"/>
    </source>
</evidence>
<dbReference type="InterPro" id="IPR029058">
    <property type="entry name" value="AB_hydrolase_fold"/>
</dbReference>
<evidence type="ECO:0000313" key="4">
    <source>
        <dbReference type="EMBL" id="KAH7056911.1"/>
    </source>
</evidence>
<keyword evidence="5" id="KW-1185">Reference proteome</keyword>
<dbReference type="InterPro" id="IPR013094">
    <property type="entry name" value="AB_hydrolase_3"/>
</dbReference>
<dbReference type="PANTHER" id="PTHR48081">
    <property type="entry name" value="AB HYDROLASE SUPERFAMILY PROTEIN C4A8.06C"/>
    <property type="match status" value="1"/>
</dbReference>
<dbReference type="SUPFAM" id="SSF53474">
    <property type="entry name" value="alpha/beta-Hydrolases"/>
    <property type="match status" value="1"/>
</dbReference>